<dbReference type="PANTHER" id="PTHR21666">
    <property type="entry name" value="PEPTIDASE-RELATED"/>
    <property type="match status" value="1"/>
</dbReference>
<organism evidence="4 5">
    <name type="scientific">Microbacterium gilvum</name>
    <dbReference type="NCBI Taxonomy" id="1336204"/>
    <lineage>
        <taxon>Bacteria</taxon>
        <taxon>Bacillati</taxon>
        <taxon>Actinomycetota</taxon>
        <taxon>Actinomycetes</taxon>
        <taxon>Micrococcales</taxon>
        <taxon>Microbacteriaceae</taxon>
        <taxon>Microbacterium</taxon>
    </lineage>
</organism>
<evidence type="ECO:0000256" key="1">
    <source>
        <dbReference type="SAM" id="Coils"/>
    </source>
</evidence>
<dbReference type="SUPFAM" id="SSF51261">
    <property type="entry name" value="Duplicated hybrid motif"/>
    <property type="match status" value="1"/>
</dbReference>
<dbReference type="Pfam" id="PF01551">
    <property type="entry name" value="Peptidase_M23"/>
    <property type="match status" value="1"/>
</dbReference>
<accession>A0ABP9A6J2</accession>
<proteinExistence type="predicted"/>
<gene>
    <name evidence="4" type="ORF">GCM10023351_19010</name>
</gene>
<keyword evidence="1" id="KW-0175">Coiled coil</keyword>
<dbReference type="InterPro" id="IPR006311">
    <property type="entry name" value="TAT_signal"/>
</dbReference>
<comment type="caution">
    <text evidence="4">The sequence shown here is derived from an EMBL/GenBank/DDBJ whole genome shotgun (WGS) entry which is preliminary data.</text>
</comment>
<reference evidence="5" key="1">
    <citation type="journal article" date="2019" name="Int. J. Syst. Evol. Microbiol.">
        <title>The Global Catalogue of Microorganisms (GCM) 10K type strain sequencing project: providing services to taxonomists for standard genome sequencing and annotation.</title>
        <authorList>
            <consortium name="The Broad Institute Genomics Platform"/>
            <consortium name="The Broad Institute Genome Sequencing Center for Infectious Disease"/>
            <person name="Wu L."/>
            <person name="Ma J."/>
        </authorList>
    </citation>
    <scope>NUCLEOTIDE SEQUENCE [LARGE SCALE GENOMIC DNA]</scope>
    <source>
        <strain evidence="5">JCM 18537</strain>
    </source>
</reference>
<feature type="coiled-coil region" evidence="1">
    <location>
        <begin position="93"/>
        <end position="148"/>
    </location>
</feature>
<sequence>MGAEETASEACDCAPTAAERRTLWSPVSRRNALVFGALGIATASALVATSPFGPAAHAVTYNPDDYPTWDDVEAARNDESAKAAEVSRIEGLIAGLEQRVAETQAAAKAAADELYEAQQALFEASYRADELQRQADEQAVKADEAAATAARLAAQLARSGGDDTSLEVLFAGSAENADQLLTQLGQMDKLIERNESVYAAAVAARDSAQSLSDQAQVARDERDRLQKIAEEKLVAAQEAQAAAEQALADQEANLITLEAQLAALKDTTDKTVAEYQEGVEAKKAYEEEQRRIAEQRAREEAERQRKALEEQQRQLEEQRQQEQQQQQNNSGGGGGSEAPASTGGGGGSSTPAANGWTHPHPGATRTSGYGWRSQICGSSYCSTSFHAGVDLASGCGSGIYAAHSGTVVYAGYNGGYGNYIKIDNGDGVGTGYAHIVDGGVLVGYGQWVNAGDLIALEGNTGNSFGCHLHYEVYLNGATTNPIDYMAGVGIYV</sequence>
<feature type="compositionally biased region" description="Basic and acidic residues" evidence="2">
    <location>
        <begin position="296"/>
        <end position="320"/>
    </location>
</feature>
<dbReference type="Proteomes" id="UP001501645">
    <property type="component" value="Unassembled WGS sequence"/>
</dbReference>
<protein>
    <recommendedName>
        <fullName evidence="3">M23ase beta-sheet core domain-containing protein</fullName>
    </recommendedName>
</protein>
<dbReference type="InterPro" id="IPR016047">
    <property type="entry name" value="M23ase_b-sheet_dom"/>
</dbReference>
<evidence type="ECO:0000256" key="2">
    <source>
        <dbReference type="SAM" id="MobiDB-lite"/>
    </source>
</evidence>
<evidence type="ECO:0000259" key="3">
    <source>
        <dbReference type="Pfam" id="PF01551"/>
    </source>
</evidence>
<dbReference type="EMBL" id="BAABKO010000003">
    <property type="protein sequence ID" value="GAA4774821.1"/>
    <property type="molecule type" value="Genomic_DNA"/>
</dbReference>
<feature type="region of interest" description="Disordered" evidence="2">
    <location>
        <begin position="296"/>
        <end position="361"/>
    </location>
</feature>
<keyword evidence="5" id="KW-1185">Reference proteome</keyword>
<feature type="compositionally biased region" description="Gly residues" evidence="2">
    <location>
        <begin position="330"/>
        <end position="348"/>
    </location>
</feature>
<dbReference type="Gene3D" id="2.70.70.10">
    <property type="entry name" value="Glucose Permease (Domain IIA)"/>
    <property type="match status" value="1"/>
</dbReference>
<dbReference type="RefSeq" id="WP_345438483.1">
    <property type="nucleotide sequence ID" value="NZ_BAABKO010000003.1"/>
</dbReference>
<name>A0ABP9A6J2_9MICO</name>
<dbReference type="PROSITE" id="PS51318">
    <property type="entry name" value="TAT"/>
    <property type="match status" value="1"/>
</dbReference>
<dbReference type="PANTHER" id="PTHR21666:SF286">
    <property type="entry name" value="LIPOPROTEIN NLPD"/>
    <property type="match status" value="1"/>
</dbReference>
<dbReference type="InterPro" id="IPR050570">
    <property type="entry name" value="Cell_wall_metabolism_enzyme"/>
</dbReference>
<feature type="domain" description="M23ase beta-sheet core" evidence="3">
    <location>
        <begin position="385"/>
        <end position="481"/>
    </location>
</feature>
<evidence type="ECO:0000313" key="4">
    <source>
        <dbReference type="EMBL" id="GAA4774821.1"/>
    </source>
</evidence>
<evidence type="ECO:0000313" key="5">
    <source>
        <dbReference type="Proteomes" id="UP001501645"/>
    </source>
</evidence>
<dbReference type="InterPro" id="IPR011055">
    <property type="entry name" value="Dup_hybrid_motif"/>
</dbReference>
<dbReference type="CDD" id="cd12797">
    <property type="entry name" value="M23_peptidase"/>
    <property type="match status" value="1"/>
</dbReference>